<reference evidence="9 10" key="1">
    <citation type="submission" date="2018-01" db="EMBL/GenBank/DDBJ databases">
        <authorList>
            <person name="Gaut B.S."/>
            <person name="Morton B.R."/>
            <person name="Clegg M.T."/>
            <person name="Duvall M.R."/>
        </authorList>
    </citation>
    <scope>NUCLEOTIDE SEQUENCE [LARGE SCALE GENOMIC DNA]</scope>
    <source>
        <strain evidence="9">Cupriavidus taiwanensis LMG 19425</strain>
        <plasmid evidence="10">Plasmid ii</plasmid>
    </source>
</reference>
<gene>
    <name evidence="9" type="ORF">CT19425_MP50451</name>
</gene>
<dbReference type="PANTHER" id="PTHR43292">
    <property type="entry name" value="ACYL-COA DEHYDROGENASE"/>
    <property type="match status" value="1"/>
</dbReference>
<keyword evidence="3" id="KW-0285">Flavoprotein</keyword>
<sequence>MKADTMTESPINDDEASLQAFRGEVREFVARALPHAMREKVRLGLELSKQELVDWQHRLAGRGWLVPHWPAAWQGCDWSAERRAAFQEELVLAHAPESGGITLEMIGPILIRYGTPAQQQYFLPRILNQEHWWCQGYSEPNAGSDLAALKTRAVRKTRPDGSEVYVVSGSKIWTSYAQYADWIFCLVRTDTAARAQQSISFLLIDMRSPGVSVRPLVGIHGWHLFNQVFFDEVEVPVENRVGEENAGWSIAKSLLEHERLNLARVAENRRRLAKVRAIGAELEEGGQPLLQRPWFARRLRALEVRLEALAATVLRFRRQARAGQALGPETGMLKLLGSRLIQDIENLAVDALGPDTLAYDRAAHFEPALPPAGQSAYAAAASARRFVTRGYTIAGGSSEIQHELLAKQVLGL</sequence>
<proteinExistence type="inferred from homology"/>
<evidence type="ECO:0000256" key="5">
    <source>
        <dbReference type="ARBA" id="ARBA00023002"/>
    </source>
</evidence>
<keyword evidence="5 9" id="KW-0560">Oxidoreductase</keyword>
<dbReference type="EC" id="1.3.99.-" evidence="9"/>
<dbReference type="Pfam" id="PF00441">
    <property type="entry name" value="Acyl-CoA_dh_1"/>
    <property type="match status" value="1"/>
</dbReference>
<dbReference type="GO" id="GO:0005886">
    <property type="term" value="C:plasma membrane"/>
    <property type="evidence" value="ECO:0007669"/>
    <property type="project" value="TreeGrafter"/>
</dbReference>
<evidence type="ECO:0000313" key="9">
    <source>
        <dbReference type="EMBL" id="SPK75415.1"/>
    </source>
</evidence>
<dbReference type="InterPro" id="IPR006091">
    <property type="entry name" value="Acyl-CoA_Oxase/DH_mid-dom"/>
</dbReference>
<dbReference type="GO" id="GO:0016627">
    <property type="term" value="F:oxidoreductase activity, acting on the CH-CH group of donors"/>
    <property type="evidence" value="ECO:0007669"/>
    <property type="project" value="InterPro"/>
</dbReference>
<evidence type="ECO:0000256" key="1">
    <source>
        <dbReference type="ARBA" id="ARBA00001974"/>
    </source>
</evidence>
<dbReference type="Pfam" id="PF02770">
    <property type="entry name" value="Acyl-CoA_dh_M"/>
    <property type="match status" value="1"/>
</dbReference>
<feature type="domain" description="Acyl-CoA oxidase/dehydrogenase middle" evidence="7">
    <location>
        <begin position="134"/>
        <end position="232"/>
    </location>
</feature>
<protein>
    <submittedName>
        <fullName evidence="9">Putative ACYL-COA DEHYDROGENASE OXIDOREDUCTASE PROTEIN</fullName>
        <ecNumber evidence="9">1.3.99.-</ecNumber>
    </submittedName>
</protein>
<evidence type="ECO:0000259" key="7">
    <source>
        <dbReference type="Pfam" id="PF02770"/>
    </source>
</evidence>
<dbReference type="EMBL" id="LT991977">
    <property type="protein sequence ID" value="SPK75415.1"/>
    <property type="molecule type" value="Genomic_DNA"/>
</dbReference>
<comment type="cofactor">
    <cofactor evidence="1">
        <name>FAD</name>
        <dbReference type="ChEBI" id="CHEBI:57692"/>
    </cofactor>
</comment>
<keyword evidence="4" id="KW-0274">FAD</keyword>
<feature type="domain" description="Acyl-CoA dehydrogenase/oxidase N-terminal" evidence="8">
    <location>
        <begin position="18"/>
        <end position="130"/>
    </location>
</feature>
<evidence type="ECO:0000256" key="4">
    <source>
        <dbReference type="ARBA" id="ARBA00022827"/>
    </source>
</evidence>
<dbReference type="Pfam" id="PF02771">
    <property type="entry name" value="Acyl-CoA_dh_N"/>
    <property type="match status" value="1"/>
</dbReference>
<dbReference type="InterPro" id="IPR046373">
    <property type="entry name" value="Acyl-CoA_Oxase/DH_mid-dom_sf"/>
</dbReference>
<dbReference type="SUPFAM" id="SSF47203">
    <property type="entry name" value="Acyl-CoA dehydrogenase C-terminal domain-like"/>
    <property type="match status" value="1"/>
</dbReference>
<dbReference type="InterPro" id="IPR013786">
    <property type="entry name" value="AcylCoA_DH/ox_N"/>
</dbReference>
<dbReference type="InterPro" id="IPR009100">
    <property type="entry name" value="AcylCoA_DH/oxidase_NM_dom_sf"/>
</dbReference>
<dbReference type="InterPro" id="IPR009075">
    <property type="entry name" value="AcylCo_DH/oxidase_C"/>
</dbReference>
<dbReference type="PANTHER" id="PTHR43292:SF3">
    <property type="entry name" value="ACYL-COA DEHYDROGENASE FADE29"/>
    <property type="match status" value="1"/>
</dbReference>
<dbReference type="Gene3D" id="1.10.540.10">
    <property type="entry name" value="Acyl-CoA dehydrogenase/oxidase, N-terminal domain"/>
    <property type="match status" value="1"/>
</dbReference>
<evidence type="ECO:0000256" key="3">
    <source>
        <dbReference type="ARBA" id="ARBA00022630"/>
    </source>
</evidence>
<dbReference type="InterPro" id="IPR037069">
    <property type="entry name" value="AcylCoA_DH/ox_N_sf"/>
</dbReference>
<accession>A0A375IQ78</accession>
<feature type="domain" description="Acyl-CoA dehydrogenase/oxidase C-terminal" evidence="6">
    <location>
        <begin position="245"/>
        <end position="410"/>
    </location>
</feature>
<organism evidence="9 10">
    <name type="scientific">Cupriavidus taiwanensis</name>
    <dbReference type="NCBI Taxonomy" id="164546"/>
    <lineage>
        <taxon>Bacteria</taxon>
        <taxon>Pseudomonadati</taxon>
        <taxon>Pseudomonadota</taxon>
        <taxon>Betaproteobacteria</taxon>
        <taxon>Burkholderiales</taxon>
        <taxon>Burkholderiaceae</taxon>
        <taxon>Cupriavidus</taxon>
    </lineage>
</organism>
<geneLocation type="plasmid" evidence="9">
    <name>II</name>
</geneLocation>
<name>A0A375IQ78_9BURK</name>
<keyword evidence="9" id="KW-0614">Plasmid</keyword>
<comment type="similarity">
    <text evidence="2">Belongs to the acyl-CoA dehydrogenase family.</text>
</comment>
<dbReference type="SUPFAM" id="SSF56645">
    <property type="entry name" value="Acyl-CoA dehydrogenase NM domain-like"/>
    <property type="match status" value="1"/>
</dbReference>
<dbReference type="Gene3D" id="2.40.110.10">
    <property type="entry name" value="Butyryl-CoA Dehydrogenase, subunit A, domain 2"/>
    <property type="match status" value="1"/>
</dbReference>
<dbReference type="Proteomes" id="UP000255505">
    <property type="component" value="Plasmid II"/>
</dbReference>
<evidence type="ECO:0000256" key="2">
    <source>
        <dbReference type="ARBA" id="ARBA00009347"/>
    </source>
</evidence>
<dbReference type="AlphaFoldDB" id="A0A375IQ78"/>
<dbReference type="GO" id="GO:0050660">
    <property type="term" value="F:flavin adenine dinucleotide binding"/>
    <property type="evidence" value="ECO:0007669"/>
    <property type="project" value="InterPro"/>
</dbReference>
<dbReference type="Gene3D" id="1.20.140.10">
    <property type="entry name" value="Butyryl-CoA Dehydrogenase, subunit A, domain 3"/>
    <property type="match status" value="1"/>
</dbReference>
<dbReference type="InterPro" id="IPR052161">
    <property type="entry name" value="Mycobact_Acyl-CoA_DH"/>
</dbReference>
<evidence type="ECO:0000259" key="6">
    <source>
        <dbReference type="Pfam" id="PF00441"/>
    </source>
</evidence>
<dbReference type="InterPro" id="IPR036250">
    <property type="entry name" value="AcylCo_DH-like_C"/>
</dbReference>
<evidence type="ECO:0000259" key="8">
    <source>
        <dbReference type="Pfam" id="PF02771"/>
    </source>
</evidence>
<evidence type="ECO:0000313" key="10">
    <source>
        <dbReference type="Proteomes" id="UP000255505"/>
    </source>
</evidence>